<accession>A0ABY6HYZ6</accession>
<keyword evidence="3 5" id="KW-1133">Transmembrane helix</keyword>
<dbReference type="InterPro" id="IPR007318">
    <property type="entry name" value="Phopholipid_MeTrfase"/>
</dbReference>
<evidence type="ECO:0000313" key="6">
    <source>
        <dbReference type="EMBL" id="UYP48650.1"/>
    </source>
</evidence>
<dbReference type="Pfam" id="PF04191">
    <property type="entry name" value="PEMT"/>
    <property type="match status" value="1"/>
</dbReference>
<keyword evidence="2 5" id="KW-0812">Transmembrane</keyword>
<evidence type="ECO:0000256" key="4">
    <source>
        <dbReference type="ARBA" id="ARBA00023136"/>
    </source>
</evidence>
<evidence type="ECO:0000256" key="3">
    <source>
        <dbReference type="ARBA" id="ARBA00022989"/>
    </source>
</evidence>
<keyword evidence="7" id="KW-1185">Reference proteome</keyword>
<dbReference type="Proteomes" id="UP001208689">
    <property type="component" value="Chromosome"/>
</dbReference>
<protein>
    <recommendedName>
        <fullName evidence="8">DUF1295 domain-containing protein</fullName>
    </recommendedName>
</protein>
<feature type="transmembrane region" description="Helical" evidence="5">
    <location>
        <begin position="41"/>
        <end position="62"/>
    </location>
</feature>
<name>A0ABY6HYZ6_9ARCH</name>
<comment type="subcellular location">
    <subcellularLocation>
        <location evidence="1">Endomembrane system</location>
        <topology evidence="1">Multi-pass membrane protein</topology>
    </subcellularLocation>
</comment>
<gene>
    <name evidence="6" type="ORF">NEF87_004935</name>
</gene>
<feature type="transmembrane region" description="Helical" evidence="5">
    <location>
        <begin position="6"/>
        <end position="29"/>
    </location>
</feature>
<evidence type="ECO:0008006" key="8">
    <source>
        <dbReference type="Google" id="ProtNLM"/>
    </source>
</evidence>
<evidence type="ECO:0000313" key="7">
    <source>
        <dbReference type="Proteomes" id="UP001208689"/>
    </source>
</evidence>
<reference evidence="6" key="1">
    <citation type="submission" date="2022-09" db="EMBL/GenBank/DDBJ databases">
        <title>Actin cytoskeleton and complex cell architecture in an #Asgard archaeon.</title>
        <authorList>
            <person name="Ponce Toledo R.I."/>
            <person name="Schleper C."/>
            <person name="Rodrigues Oliveira T."/>
            <person name="Wollweber F."/>
            <person name="Xu J."/>
            <person name="Rittmann S."/>
            <person name="Klingl A."/>
            <person name="Pilhofer M."/>
        </authorList>
    </citation>
    <scope>NUCLEOTIDE SEQUENCE</scope>
    <source>
        <strain evidence="6">B-35</strain>
    </source>
</reference>
<dbReference type="Gene3D" id="1.20.120.1630">
    <property type="match status" value="1"/>
</dbReference>
<keyword evidence="4 5" id="KW-0472">Membrane</keyword>
<feature type="transmembrane region" description="Helical" evidence="5">
    <location>
        <begin position="74"/>
        <end position="98"/>
    </location>
</feature>
<organism evidence="6 7">
    <name type="scientific">Candidatus Lokiarchaeum ossiferum</name>
    <dbReference type="NCBI Taxonomy" id="2951803"/>
    <lineage>
        <taxon>Archaea</taxon>
        <taxon>Promethearchaeati</taxon>
        <taxon>Promethearchaeota</taxon>
        <taxon>Promethearchaeia</taxon>
        <taxon>Promethearchaeales</taxon>
        <taxon>Promethearchaeaceae</taxon>
        <taxon>Candidatus Lokiarchaeum</taxon>
    </lineage>
</organism>
<evidence type="ECO:0000256" key="2">
    <source>
        <dbReference type="ARBA" id="ARBA00022692"/>
    </source>
</evidence>
<evidence type="ECO:0000256" key="5">
    <source>
        <dbReference type="SAM" id="Phobius"/>
    </source>
</evidence>
<proteinExistence type="predicted"/>
<dbReference type="EMBL" id="CP104013">
    <property type="protein sequence ID" value="UYP48650.1"/>
    <property type="molecule type" value="Genomic_DNA"/>
</dbReference>
<evidence type="ECO:0000256" key="1">
    <source>
        <dbReference type="ARBA" id="ARBA00004127"/>
    </source>
</evidence>
<sequence length="183" mass="21731">MNYFFIILLILGFLTISIESTMFLLQWYGRKMSKWFKSHDFRIHSIITNSMWIITFTLLGVFQFSPQLLFHNILILQIVGGLMIGVGLIVSTWGYYILGLERSLGINFYRDNIERVDHSLYKYFKNPEEIGLLMMLYGIGLLTKSWYNLIFAVEFTILMIPHQRIENLPFRKNERNEKDVKKD</sequence>